<feature type="compositionally biased region" description="Pro residues" evidence="1">
    <location>
        <begin position="264"/>
        <end position="276"/>
    </location>
</feature>
<dbReference type="EMBL" id="SSMQ01000043">
    <property type="protein sequence ID" value="TKD00955.1"/>
    <property type="molecule type" value="Genomic_DNA"/>
</dbReference>
<accession>A0A4U1J1U0</accession>
<sequence>MVVRNHPRGRLVFDRDAVVRAALRAYVEAVLARLPNGPSYPVCDLSSWTGDVQRGTFFDDDGCGAYAVLAWTEAGVVGLAYELGFGPIAHFGLTPDTVTGGPDDVRGAVPGLPAELEPAFQMAASMLDTRSDLYKGNLPNRKMYSERLAGVGFWLHGDRVAGTLFDNPTFEGVRRLVPWGMLQNGQLPLWWSPDFAAYREERVRTRDAPIHAIIDAVVDRRMRGPTEFTTDDLATLLAKPPDPELLLYVQRRLQRAGITWPGSPELPPEPSPPEPRINPFTGKPMPRPTRPDK</sequence>
<keyword evidence="3" id="KW-1185">Reference proteome</keyword>
<evidence type="ECO:0000256" key="1">
    <source>
        <dbReference type="SAM" id="MobiDB-lite"/>
    </source>
</evidence>
<protein>
    <submittedName>
        <fullName evidence="2">Uncharacterized protein</fullName>
    </submittedName>
</protein>
<evidence type="ECO:0000313" key="3">
    <source>
        <dbReference type="Proteomes" id="UP000309215"/>
    </source>
</evidence>
<proteinExistence type="predicted"/>
<gene>
    <name evidence="2" type="ORF">E8A74_32980</name>
</gene>
<organism evidence="2 3">
    <name type="scientific">Polyangium fumosum</name>
    <dbReference type="NCBI Taxonomy" id="889272"/>
    <lineage>
        <taxon>Bacteria</taxon>
        <taxon>Pseudomonadati</taxon>
        <taxon>Myxococcota</taxon>
        <taxon>Polyangia</taxon>
        <taxon>Polyangiales</taxon>
        <taxon>Polyangiaceae</taxon>
        <taxon>Polyangium</taxon>
    </lineage>
</organism>
<dbReference type="Proteomes" id="UP000309215">
    <property type="component" value="Unassembled WGS sequence"/>
</dbReference>
<dbReference type="OrthoDB" id="5497780at2"/>
<name>A0A4U1J1U0_9BACT</name>
<evidence type="ECO:0000313" key="2">
    <source>
        <dbReference type="EMBL" id="TKD00955.1"/>
    </source>
</evidence>
<reference evidence="2 3" key="1">
    <citation type="submission" date="2019-04" db="EMBL/GenBank/DDBJ databases">
        <authorList>
            <person name="Li Y."/>
            <person name="Wang J."/>
        </authorList>
    </citation>
    <scope>NUCLEOTIDE SEQUENCE [LARGE SCALE GENOMIC DNA]</scope>
    <source>
        <strain evidence="2 3">DSM 14668</strain>
    </source>
</reference>
<dbReference type="AlphaFoldDB" id="A0A4U1J1U0"/>
<comment type="caution">
    <text evidence="2">The sequence shown here is derived from an EMBL/GenBank/DDBJ whole genome shotgun (WGS) entry which is preliminary data.</text>
</comment>
<dbReference type="RefSeq" id="WP_136933094.1">
    <property type="nucleotide sequence ID" value="NZ_SSMQ01000043.1"/>
</dbReference>
<feature type="region of interest" description="Disordered" evidence="1">
    <location>
        <begin position="258"/>
        <end position="293"/>
    </location>
</feature>